<dbReference type="EMBL" id="JBHUEN010000053">
    <property type="protein sequence ID" value="MFD1883688.1"/>
    <property type="molecule type" value="Genomic_DNA"/>
</dbReference>
<evidence type="ECO:0000256" key="1">
    <source>
        <dbReference type="ARBA" id="ARBA00006817"/>
    </source>
</evidence>
<reference evidence="4" key="1">
    <citation type="journal article" date="2019" name="Int. J. Syst. Evol. Microbiol.">
        <title>The Global Catalogue of Microorganisms (GCM) 10K type strain sequencing project: providing services to taxonomists for standard genome sequencing and annotation.</title>
        <authorList>
            <consortium name="The Broad Institute Genomics Platform"/>
            <consortium name="The Broad Institute Genome Sequencing Center for Infectious Disease"/>
            <person name="Wu L."/>
            <person name="Ma J."/>
        </authorList>
    </citation>
    <scope>NUCLEOTIDE SEQUENCE [LARGE SCALE GENOMIC DNA]</scope>
    <source>
        <strain evidence="4">CCUG 56029</strain>
    </source>
</reference>
<gene>
    <name evidence="3" type="ORF">ACFSCT_18420</name>
</gene>
<protein>
    <submittedName>
        <fullName evidence="3">SRPBCC domain-containing protein</fullName>
    </submittedName>
</protein>
<proteinExistence type="inferred from homology"/>
<accession>A0ABW4RD53</accession>
<comment type="similarity">
    <text evidence="1">Belongs to the AHA1 family.</text>
</comment>
<sequence length="153" mass="16915">MSEITDKDMGFDFAVFIDRPVEQVYEAVADPAQLSKYFTTNGAKGRLETGATATWDFADFPGPFPVRVIRAEKPGLIEFAWPSDIEGADETRVTFRFEDQDGRTRVSVAETGWPATPAGLKAALGNAYGWAHMLAALKAWLDHGIVLRQGMFR</sequence>
<dbReference type="Pfam" id="PF08327">
    <property type="entry name" value="AHSA1"/>
    <property type="match status" value="1"/>
</dbReference>
<evidence type="ECO:0000313" key="3">
    <source>
        <dbReference type="EMBL" id="MFD1883688.1"/>
    </source>
</evidence>
<dbReference type="Proteomes" id="UP001597213">
    <property type="component" value="Unassembled WGS sequence"/>
</dbReference>
<dbReference type="SUPFAM" id="SSF55961">
    <property type="entry name" value="Bet v1-like"/>
    <property type="match status" value="1"/>
</dbReference>
<dbReference type="RefSeq" id="WP_379145221.1">
    <property type="nucleotide sequence ID" value="NZ_JBHUEN010000053.1"/>
</dbReference>
<dbReference type="InterPro" id="IPR013538">
    <property type="entry name" value="ASHA1/2-like_C"/>
</dbReference>
<evidence type="ECO:0000259" key="2">
    <source>
        <dbReference type="Pfam" id="PF08327"/>
    </source>
</evidence>
<feature type="domain" description="Activator of Hsp90 ATPase homologue 1/2-like C-terminal" evidence="2">
    <location>
        <begin position="19"/>
        <end position="141"/>
    </location>
</feature>
<comment type="caution">
    <text evidence="3">The sequence shown here is derived from an EMBL/GenBank/DDBJ whole genome shotgun (WGS) entry which is preliminary data.</text>
</comment>
<name>A0ABW4RD53_9RHOB</name>
<keyword evidence="4" id="KW-1185">Reference proteome</keyword>
<evidence type="ECO:0000313" key="4">
    <source>
        <dbReference type="Proteomes" id="UP001597213"/>
    </source>
</evidence>
<dbReference type="InterPro" id="IPR023393">
    <property type="entry name" value="START-like_dom_sf"/>
</dbReference>
<dbReference type="Gene3D" id="3.30.530.20">
    <property type="match status" value="1"/>
</dbReference>
<organism evidence="3 4">
    <name type="scientific">Paracoccus pacificus</name>
    <dbReference type="NCBI Taxonomy" id="1463598"/>
    <lineage>
        <taxon>Bacteria</taxon>
        <taxon>Pseudomonadati</taxon>
        <taxon>Pseudomonadota</taxon>
        <taxon>Alphaproteobacteria</taxon>
        <taxon>Rhodobacterales</taxon>
        <taxon>Paracoccaceae</taxon>
        <taxon>Paracoccus</taxon>
    </lineage>
</organism>